<dbReference type="AlphaFoldDB" id="A0A9D4GZV0"/>
<evidence type="ECO:0000313" key="4">
    <source>
        <dbReference type="EMBL" id="KAH3824501.1"/>
    </source>
</evidence>
<keyword evidence="1" id="KW-1015">Disulfide bond</keyword>
<proteinExistence type="predicted"/>
<dbReference type="Gene3D" id="2.60.120.290">
    <property type="entry name" value="Spermadhesin, CUB domain"/>
    <property type="match status" value="1"/>
</dbReference>
<feature type="domain" description="CUB" evidence="3">
    <location>
        <begin position="47"/>
        <end position="102"/>
    </location>
</feature>
<sequence length="102" mass="11596">MSLVGGHHTGQYRNAGTHFLFTYNAASGSEEPNKLQNTHTDTLSFFIELYFTDTFAIEESEGCKKDYVVLRDGPFGYWDLIARFCGNEFPVAVQTISRFLWA</sequence>
<gene>
    <name evidence="4" type="ORF">DPMN_126338</name>
</gene>
<comment type="caution">
    <text evidence="4">The sequence shown here is derived from an EMBL/GenBank/DDBJ whole genome shotgun (WGS) entry which is preliminary data.</text>
</comment>
<evidence type="ECO:0000313" key="5">
    <source>
        <dbReference type="Proteomes" id="UP000828390"/>
    </source>
</evidence>
<name>A0A9D4GZV0_DREPO</name>
<evidence type="ECO:0000256" key="2">
    <source>
        <dbReference type="PROSITE-ProRule" id="PRU00059"/>
    </source>
</evidence>
<keyword evidence="5" id="KW-1185">Reference proteome</keyword>
<dbReference type="InterPro" id="IPR000859">
    <property type="entry name" value="CUB_dom"/>
</dbReference>
<accession>A0A9D4GZV0</accession>
<dbReference type="EMBL" id="JAIWYP010000005">
    <property type="protein sequence ID" value="KAH3824501.1"/>
    <property type="molecule type" value="Genomic_DNA"/>
</dbReference>
<dbReference type="CDD" id="cd00041">
    <property type="entry name" value="CUB"/>
    <property type="match status" value="1"/>
</dbReference>
<reference evidence="4" key="2">
    <citation type="submission" date="2020-11" db="EMBL/GenBank/DDBJ databases">
        <authorList>
            <person name="McCartney M.A."/>
            <person name="Auch B."/>
            <person name="Kono T."/>
            <person name="Mallez S."/>
            <person name="Becker A."/>
            <person name="Gohl D.M."/>
            <person name="Silverstein K.A.T."/>
            <person name="Koren S."/>
            <person name="Bechman K.B."/>
            <person name="Herman A."/>
            <person name="Abrahante J.E."/>
            <person name="Garbe J."/>
        </authorList>
    </citation>
    <scope>NUCLEOTIDE SEQUENCE</scope>
    <source>
        <strain evidence="4">Duluth1</strain>
        <tissue evidence="4">Whole animal</tissue>
    </source>
</reference>
<organism evidence="4 5">
    <name type="scientific">Dreissena polymorpha</name>
    <name type="common">Zebra mussel</name>
    <name type="synonym">Mytilus polymorpha</name>
    <dbReference type="NCBI Taxonomy" id="45954"/>
    <lineage>
        <taxon>Eukaryota</taxon>
        <taxon>Metazoa</taxon>
        <taxon>Spiralia</taxon>
        <taxon>Lophotrochozoa</taxon>
        <taxon>Mollusca</taxon>
        <taxon>Bivalvia</taxon>
        <taxon>Autobranchia</taxon>
        <taxon>Heteroconchia</taxon>
        <taxon>Euheterodonta</taxon>
        <taxon>Imparidentia</taxon>
        <taxon>Neoheterodontei</taxon>
        <taxon>Myida</taxon>
        <taxon>Dreissenoidea</taxon>
        <taxon>Dreissenidae</taxon>
        <taxon>Dreissena</taxon>
    </lineage>
</organism>
<dbReference type="Pfam" id="PF00431">
    <property type="entry name" value="CUB"/>
    <property type="match status" value="1"/>
</dbReference>
<dbReference type="SUPFAM" id="SSF49854">
    <property type="entry name" value="Spermadhesin, CUB domain"/>
    <property type="match status" value="1"/>
</dbReference>
<reference evidence="4" key="1">
    <citation type="journal article" date="2019" name="bioRxiv">
        <title>The Genome of the Zebra Mussel, Dreissena polymorpha: A Resource for Invasive Species Research.</title>
        <authorList>
            <person name="McCartney M.A."/>
            <person name="Auch B."/>
            <person name="Kono T."/>
            <person name="Mallez S."/>
            <person name="Zhang Y."/>
            <person name="Obille A."/>
            <person name="Becker A."/>
            <person name="Abrahante J.E."/>
            <person name="Garbe J."/>
            <person name="Badalamenti J.P."/>
            <person name="Herman A."/>
            <person name="Mangelson H."/>
            <person name="Liachko I."/>
            <person name="Sullivan S."/>
            <person name="Sone E.D."/>
            <person name="Koren S."/>
            <person name="Silverstein K.A.T."/>
            <person name="Beckman K.B."/>
            <person name="Gohl D.M."/>
        </authorList>
    </citation>
    <scope>NUCLEOTIDE SEQUENCE</scope>
    <source>
        <strain evidence="4">Duluth1</strain>
        <tissue evidence="4">Whole animal</tissue>
    </source>
</reference>
<evidence type="ECO:0000256" key="1">
    <source>
        <dbReference type="ARBA" id="ARBA00023157"/>
    </source>
</evidence>
<comment type="caution">
    <text evidence="2">Lacks conserved residue(s) required for the propagation of feature annotation.</text>
</comment>
<dbReference type="PROSITE" id="PS01180">
    <property type="entry name" value="CUB"/>
    <property type="match status" value="1"/>
</dbReference>
<protein>
    <recommendedName>
        <fullName evidence="3">CUB domain-containing protein</fullName>
    </recommendedName>
</protein>
<evidence type="ECO:0000259" key="3">
    <source>
        <dbReference type="PROSITE" id="PS01180"/>
    </source>
</evidence>
<dbReference type="Proteomes" id="UP000828390">
    <property type="component" value="Unassembled WGS sequence"/>
</dbReference>
<dbReference type="InterPro" id="IPR035914">
    <property type="entry name" value="Sperma_CUB_dom_sf"/>
</dbReference>